<comment type="caution">
    <text evidence="2">The sequence shown here is derived from an EMBL/GenBank/DDBJ whole genome shotgun (WGS) entry which is preliminary data.</text>
</comment>
<dbReference type="SUPFAM" id="SSF64268">
    <property type="entry name" value="PX domain"/>
    <property type="match status" value="1"/>
</dbReference>
<gene>
    <name evidence="2" type="ORF">DYB32_009343</name>
</gene>
<evidence type="ECO:0000313" key="2">
    <source>
        <dbReference type="EMBL" id="RHY22969.1"/>
    </source>
</evidence>
<dbReference type="Gene3D" id="3.30.1520.10">
    <property type="entry name" value="Phox-like domain"/>
    <property type="match status" value="1"/>
</dbReference>
<protein>
    <recommendedName>
        <fullName evidence="4">PX domain-containing protein</fullName>
    </recommendedName>
</protein>
<dbReference type="CDD" id="cd06093">
    <property type="entry name" value="PX_domain"/>
    <property type="match status" value="1"/>
</dbReference>
<feature type="compositionally biased region" description="Low complexity" evidence="1">
    <location>
        <begin position="155"/>
        <end position="181"/>
    </location>
</feature>
<evidence type="ECO:0000313" key="3">
    <source>
        <dbReference type="Proteomes" id="UP000285060"/>
    </source>
</evidence>
<proteinExistence type="predicted"/>
<feature type="region of interest" description="Disordered" evidence="1">
    <location>
        <begin position="145"/>
        <end position="190"/>
    </location>
</feature>
<dbReference type="InterPro" id="IPR036871">
    <property type="entry name" value="PX_dom_sf"/>
</dbReference>
<dbReference type="Proteomes" id="UP000285060">
    <property type="component" value="Unassembled WGS sequence"/>
</dbReference>
<reference evidence="2 3" key="1">
    <citation type="submission" date="2018-08" db="EMBL/GenBank/DDBJ databases">
        <title>Aphanomyces genome sequencing and annotation.</title>
        <authorList>
            <person name="Minardi D."/>
            <person name="Oidtmann B."/>
            <person name="Van Der Giezen M."/>
            <person name="Studholme D.J."/>
        </authorList>
    </citation>
    <scope>NUCLEOTIDE SEQUENCE [LARGE SCALE GENOMIC DNA]</scope>
    <source>
        <strain evidence="2 3">NJM0002</strain>
    </source>
</reference>
<dbReference type="AlphaFoldDB" id="A0A3R6YXW1"/>
<accession>A0A3R6YXW1</accession>
<sequence>MGCTHSTTPAATTEPEPVVADQTAVHVAAAETNDATAAPLDADVDAISIVGHSVDAKGVVHYHIQTVAIDGHDPAIVKKRFNDFKVFHHGSSTPLPALPSAGLFTAFQRTHEALIRTRSARFQEILRAAPRDHVTAFLVVVADDEDSTPERATTDAEPAAATEPAAQAIEDPAVDATAAADDSTEVSPDVQPAVVEPAAADVAEQAPAAADEAATAAAVERKVSEGSAKAAAAVVVDEKDHAPAPVVA</sequence>
<dbReference type="VEuPathDB" id="FungiDB:H310_01327"/>
<keyword evidence="3" id="KW-1185">Reference proteome</keyword>
<evidence type="ECO:0000256" key="1">
    <source>
        <dbReference type="SAM" id="MobiDB-lite"/>
    </source>
</evidence>
<feature type="region of interest" description="Disordered" evidence="1">
    <location>
        <begin position="227"/>
        <end position="248"/>
    </location>
</feature>
<dbReference type="EMBL" id="QUSY01001951">
    <property type="protein sequence ID" value="RHY22969.1"/>
    <property type="molecule type" value="Genomic_DNA"/>
</dbReference>
<evidence type="ECO:0008006" key="4">
    <source>
        <dbReference type="Google" id="ProtNLM"/>
    </source>
</evidence>
<organism evidence="2 3">
    <name type="scientific">Aphanomyces invadans</name>
    <dbReference type="NCBI Taxonomy" id="157072"/>
    <lineage>
        <taxon>Eukaryota</taxon>
        <taxon>Sar</taxon>
        <taxon>Stramenopiles</taxon>
        <taxon>Oomycota</taxon>
        <taxon>Saprolegniomycetes</taxon>
        <taxon>Saprolegniales</taxon>
        <taxon>Verrucalvaceae</taxon>
        <taxon>Aphanomyces</taxon>
    </lineage>
</organism>
<dbReference type="GO" id="GO:0035091">
    <property type="term" value="F:phosphatidylinositol binding"/>
    <property type="evidence" value="ECO:0007669"/>
    <property type="project" value="InterPro"/>
</dbReference>
<name>A0A3R6YXW1_9STRA</name>